<gene>
    <name evidence="1" type="ORF">D0Y50_02600</name>
</gene>
<organism evidence="1 2">
    <name type="scientific">Salinimonas sediminis</name>
    <dbReference type="NCBI Taxonomy" id="2303538"/>
    <lineage>
        <taxon>Bacteria</taxon>
        <taxon>Pseudomonadati</taxon>
        <taxon>Pseudomonadota</taxon>
        <taxon>Gammaproteobacteria</taxon>
        <taxon>Alteromonadales</taxon>
        <taxon>Alteromonadaceae</taxon>
        <taxon>Alteromonas/Salinimonas group</taxon>
        <taxon>Salinimonas</taxon>
    </lineage>
</organism>
<dbReference type="KEGG" id="salm:D0Y50_02600"/>
<dbReference type="Proteomes" id="UP000262073">
    <property type="component" value="Chromosome"/>
</dbReference>
<keyword evidence="1" id="KW-0808">Transferase</keyword>
<keyword evidence="2" id="KW-1185">Reference proteome</keyword>
<dbReference type="EMBL" id="CP031769">
    <property type="protein sequence ID" value="AXR05352.1"/>
    <property type="molecule type" value="Genomic_DNA"/>
</dbReference>
<accession>A0A346NIJ5</accession>
<name>A0A346NIJ5_9ALTE</name>
<evidence type="ECO:0000313" key="1">
    <source>
        <dbReference type="EMBL" id="AXR05352.1"/>
    </source>
</evidence>
<sequence>MTLSQLQQWFDSFSYNHLILGYGSLINRDSRQRFSDLTHTGLLVEVNGFARGWITRSIREQQTYVGAWPEHSGRLNALMVPTALSPALARREKDYRFVQVQPQYIDAGLDIQSSQFLQDRLAHKQVWICQSLATQLADAHYPVSQTYIDTCLAGCLEHGGQASAQAFIRSTAHWPEHIRQDRKQPAYPRPGRVSPHQQRQIDALLLQEQA</sequence>
<dbReference type="OrthoDB" id="5567366at2"/>
<evidence type="ECO:0000313" key="2">
    <source>
        <dbReference type="Proteomes" id="UP000262073"/>
    </source>
</evidence>
<protein>
    <submittedName>
        <fullName evidence="1">Gamma-glutamylcyclotransferase</fullName>
    </submittedName>
</protein>
<proteinExistence type="predicted"/>
<reference evidence="1 2" key="1">
    <citation type="submission" date="2018-08" db="EMBL/GenBank/DDBJ databases">
        <title>Salinimonas sediminis sp. nov., a piezophilic bacterium isolated from a deep-sea sediment sample from the New Britain Trench.</title>
        <authorList>
            <person name="Cao J."/>
        </authorList>
    </citation>
    <scope>NUCLEOTIDE SEQUENCE [LARGE SCALE GENOMIC DNA]</scope>
    <source>
        <strain evidence="1 2">N102</strain>
    </source>
</reference>
<dbReference type="GO" id="GO:0016740">
    <property type="term" value="F:transferase activity"/>
    <property type="evidence" value="ECO:0007669"/>
    <property type="project" value="UniProtKB-KW"/>
</dbReference>
<dbReference type="RefSeq" id="WP_117315333.1">
    <property type="nucleotide sequence ID" value="NZ_CP031769.1"/>
</dbReference>
<dbReference type="AlphaFoldDB" id="A0A346NIJ5"/>